<evidence type="ECO:0000256" key="3">
    <source>
        <dbReference type="ARBA" id="ARBA00023136"/>
    </source>
</evidence>
<dbReference type="OrthoDB" id="9815357at2"/>
<name>A0A4Q9G1X9_9RHOB</name>
<dbReference type="Pfam" id="PF13505">
    <property type="entry name" value="OMP_b-brl"/>
    <property type="match status" value="1"/>
</dbReference>
<dbReference type="Gene3D" id="2.40.160.20">
    <property type="match status" value="1"/>
</dbReference>
<feature type="chain" id="PRO_5020530229" evidence="5">
    <location>
        <begin position="23"/>
        <end position="244"/>
    </location>
</feature>
<protein>
    <submittedName>
        <fullName evidence="7">Porin family protein</fullName>
    </submittedName>
</protein>
<dbReference type="SUPFAM" id="SSF56925">
    <property type="entry name" value="OMPA-like"/>
    <property type="match status" value="1"/>
</dbReference>
<dbReference type="InterPro" id="IPR011250">
    <property type="entry name" value="OMP/PagP_B-barrel"/>
</dbReference>
<dbReference type="PANTHER" id="PTHR34001:SF3">
    <property type="entry name" value="BLL7405 PROTEIN"/>
    <property type="match status" value="1"/>
</dbReference>
<evidence type="ECO:0000256" key="1">
    <source>
        <dbReference type="ARBA" id="ARBA00004370"/>
    </source>
</evidence>
<reference evidence="7 8" key="1">
    <citation type="submission" date="2019-02" db="EMBL/GenBank/DDBJ databases">
        <title>Paracoccus subflavus sp. nov., isolated from marine sediment of the Pacific Ocean.</title>
        <authorList>
            <person name="Zhang G."/>
        </authorList>
    </citation>
    <scope>NUCLEOTIDE SEQUENCE [LARGE SCALE GENOMIC DNA]</scope>
    <source>
        <strain evidence="7 8">GY0581</strain>
    </source>
</reference>
<evidence type="ECO:0000256" key="2">
    <source>
        <dbReference type="ARBA" id="ARBA00022729"/>
    </source>
</evidence>
<keyword evidence="8" id="KW-1185">Reference proteome</keyword>
<dbReference type="InterPro" id="IPR006315">
    <property type="entry name" value="OM_autotransptr_brl_dom"/>
</dbReference>
<evidence type="ECO:0000313" key="8">
    <source>
        <dbReference type="Proteomes" id="UP000293520"/>
    </source>
</evidence>
<evidence type="ECO:0000256" key="4">
    <source>
        <dbReference type="ARBA" id="ARBA00038306"/>
    </source>
</evidence>
<keyword evidence="2 5" id="KW-0732">Signal</keyword>
<organism evidence="7 8">
    <name type="scientific">Paracoccus subflavus</name>
    <dbReference type="NCBI Taxonomy" id="2528244"/>
    <lineage>
        <taxon>Bacteria</taxon>
        <taxon>Pseudomonadati</taxon>
        <taxon>Pseudomonadota</taxon>
        <taxon>Alphaproteobacteria</taxon>
        <taxon>Rhodobacterales</taxon>
        <taxon>Paracoccaceae</taxon>
        <taxon>Paracoccus</taxon>
    </lineage>
</organism>
<feature type="domain" description="Outer membrane protein beta-barrel" evidence="6">
    <location>
        <begin position="37"/>
        <end position="244"/>
    </location>
</feature>
<keyword evidence="3" id="KW-0472">Membrane</keyword>
<comment type="similarity">
    <text evidence="4">Belongs to the Omp25/RopB family.</text>
</comment>
<dbReference type="AlphaFoldDB" id="A0A4Q9G1X9"/>
<feature type="signal peptide" evidence="5">
    <location>
        <begin position="1"/>
        <end position="22"/>
    </location>
</feature>
<dbReference type="RefSeq" id="WP_130990802.1">
    <property type="nucleotide sequence ID" value="NZ_SISK01000005.1"/>
</dbReference>
<evidence type="ECO:0000259" key="6">
    <source>
        <dbReference type="Pfam" id="PF13505"/>
    </source>
</evidence>
<proteinExistence type="inferred from homology"/>
<dbReference type="InterPro" id="IPR027385">
    <property type="entry name" value="Beta-barrel_OMP"/>
</dbReference>
<dbReference type="GO" id="GO:0019867">
    <property type="term" value="C:outer membrane"/>
    <property type="evidence" value="ECO:0007669"/>
    <property type="project" value="InterPro"/>
</dbReference>
<sequence>MRHASFLAACALGMTLAAGAHAGGLVVAIEPARPLPSQAAQAADWAGGYVGGSLGYGLGGQDAVGFDRYVGDIQIGRDSNLAQADVDGLTAGLHAGYRWQGGRWIFGPELWFEGGSIDARDSVSPTGAIVVESGVNHLVGLQLKAGYAATRQMLVYGSAGAVQGDLDYALTSDDGSETVNYDATGYSLGLGVERRMRDRLSVFAEWQYRSLGETEVTFGDAAASVLTRATPSHHHLKLGVNFSF</sequence>
<dbReference type="NCBIfam" id="TIGR01414">
    <property type="entry name" value="autotrans_barl"/>
    <property type="match status" value="1"/>
</dbReference>
<evidence type="ECO:0000256" key="5">
    <source>
        <dbReference type="SAM" id="SignalP"/>
    </source>
</evidence>
<comment type="caution">
    <text evidence="7">The sequence shown here is derived from an EMBL/GenBank/DDBJ whole genome shotgun (WGS) entry which is preliminary data.</text>
</comment>
<dbReference type="EMBL" id="SISK01000005">
    <property type="protein sequence ID" value="TBN40338.1"/>
    <property type="molecule type" value="Genomic_DNA"/>
</dbReference>
<evidence type="ECO:0000313" key="7">
    <source>
        <dbReference type="EMBL" id="TBN40338.1"/>
    </source>
</evidence>
<dbReference type="InterPro" id="IPR051692">
    <property type="entry name" value="OMP-like"/>
</dbReference>
<comment type="subcellular location">
    <subcellularLocation>
        <location evidence="1">Membrane</location>
    </subcellularLocation>
</comment>
<accession>A0A4Q9G1X9</accession>
<dbReference type="Proteomes" id="UP000293520">
    <property type="component" value="Unassembled WGS sequence"/>
</dbReference>
<dbReference type="PANTHER" id="PTHR34001">
    <property type="entry name" value="BLL7405 PROTEIN"/>
    <property type="match status" value="1"/>
</dbReference>
<gene>
    <name evidence="7" type="ORF">EYE42_08015</name>
</gene>